<dbReference type="InterPro" id="IPR023393">
    <property type="entry name" value="START-like_dom_sf"/>
</dbReference>
<evidence type="ECO:0000256" key="1">
    <source>
        <dbReference type="SAM" id="SignalP"/>
    </source>
</evidence>
<accession>A0A449BYG2</accession>
<name>A0A449BYG2_PLAVN</name>
<dbReference type="AlphaFoldDB" id="A0A449BYG2"/>
<evidence type="ECO:0000313" key="2">
    <source>
        <dbReference type="EMBL" id="VEV58349.1"/>
    </source>
</evidence>
<protein>
    <submittedName>
        <fullName evidence="2">Fam-a protein</fullName>
    </submittedName>
</protein>
<dbReference type="KEGG" id="pvv:PVVCY_1302860"/>
<dbReference type="Gene3D" id="3.30.530.20">
    <property type="match status" value="1"/>
</dbReference>
<keyword evidence="1" id="KW-0732">Signal</keyword>
<evidence type="ECO:0000313" key="3">
    <source>
        <dbReference type="Proteomes" id="UP000290582"/>
    </source>
</evidence>
<dbReference type="RefSeq" id="XP_008622183.2">
    <property type="nucleotide sequence ID" value="XM_008623961.2"/>
</dbReference>
<feature type="signal peptide" evidence="1">
    <location>
        <begin position="1"/>
        <end position="25"/>
    </location>
</feature>
<dbReference type="OrthoDB" id="10312184at2759"/>
<dbReference type="Proteomes" id="UP000290582">
    <property type="component" value="Chromosome PVVCY_13"/>
</dbReference>
<organism evidence="2 3">
    <name type="scientific">Plasmodium vinckei vinckei</name>
    <dbReference type="NCBI Taxonomy" id="54757"/>
    <lineage>
        <taxon>Eukaryota</taxon>
        <taxon>Sar</taxon>
        <taxon>Alveolata</taxon>
        <taxon>Apicomplexa</taxon>
        <taxon>Aconoidasida</taxon>
        <taxon>Haemosporida</taxon>
        <taxon>Plasmodiidae</taxon>
        <taxon>Plasmodium</taxon>
        <taxon>Plasmodium (Vinckeia)</taxon>
    </lineage>
</organism>
<dbReference type="VEuPathDB" id="PlasmoDB:PVVCY_1302860"/>
<dbReference type="EMBL" id="LR215069">
    <property type="protein sequence ID" value="VEV58349.1"/>
    <property type="molecule type" value="Genomic_DNA"/>
</dbReference>
<proteinExistence type="predicted"/>
<dbReference type="GeneID" id="19958479"/>
<dbReference type="InterPro" id="IPR006486">
    <property type="entry name" value="PYST_A"/>
</dbReference>
<dbReference type="PROSITE" id="PS51257">
    <property type="entry name" value="PROKAR_LIPOPROTEIN"/>
    <property type="match status" value="1"/>
</dbReference>
<sequence>MNKGYIKITLALLSVVGCMQNIAFASETAATTNSSNDEYKQQLFIDPEEAKQAENVMAEALAIAQEHAQKSEDYKLYSKKDEGAILYFKKINEADVGKLDLIIPNPDCYDDIISLLMDPDGPKKIYSTFVDGYVSRIYNPNLQIIRRQYKSNIIGVQRYCYSLINKVELSDDETAVLLVSTDTNDRDSQDYEMRLNPIVESANSFQPDIDPLEDIRNASVTKMYVNLVAFFIKKEADCVKFTVISSIDYNPPAYISQIALRKIASNHFFQATKIRDIFKNE</sequence>
<dbReference type="SUPFAM" id="SSF55961">
    <property type="entry name" value="Bet v1-like"/>
    <property type="match status" value="1"/>
</dbReference>
<dbReference type="NCBIfam" id="TIGR01599">
    <property type="entry name" value="PYST-A"/>
    <property type="match status" value="1"/>
</dbReference>
<gene>
    <name evidence="2" type="ORF">PVVCY_1302860</name>
</gene>
<reference evidence="2 3" key="1">
    <citation type="submission" date="2019-01" db="EMBL/GenBank/DDBJ databases">
        <authorList>
            <person name="Ramaprasad A."/>
        </authorList>
    </citation>
    <scope>NUCLEOTIDE SEQUENCE [LARGE SCALE GENOMIC DNA]</scope>
</reference>
<feature type="chain" id="PRO_5019338281" evidence="1">
    <location>
        <begin position="26"/>
        <end position="281"/>
    </location>
</feature>